<dbReference type="PROSITE" id="PS00028">
    <property type="entry name" value="ZINC_FINGER_C2H2_1"/>
    <property type="match status" value="1"/>
</dbReference>
<feature type="domain" description="C2H2-type" evidence="3">
    <location>
        <begin position="225"/>
        <end position="256"/>
    </location>
</feature>
<feature type="region of interest" description="Disordered" evidence="2">
    <location>
        <begin position="155"/>
        <end position="194"/>
    </location>
</feature>
<sequence length="318" mass="35858">MTQSTTETSAGYFALNHPAIKPGNNKIAKSDLLNRRQQQSAAYLQQLELPSLPPLSQLIPDSKIKKTEPIKPSSELENPEMAAAVAASIYHPLQQQPIYFNNDFNQPQAPLNTLLMDPVSFPSSIPLDPMYSNTIESDPTTAAVMMCSQAGLNPTTTATSHTQPGYLYNPPTMVPQDHSSQQTRTRQMSSSSASSAEKIYSFVAIPGTNQKKRPRRRYDEIERLYHCNWPGCTKAYGTLNHLNAHVSMQKHGPKRHPAEFKEMRKEWRRQKKEREAHKKRNEEIMKQQQVITNVNNPSFSSMPYGQLSTGPMPLNGFY</sequence>
<accession>A0A1C7N551</accession>
<dbReference type="GO" id="GO:0006355">
    <property type="term" value="P:regulation of DNA-templated transcription"/>
    <property type="evidence" value="ECO:0007669"/>
    <property type="project" value="InterPro"/>
</dbReference>
<dbReference type="OrthoDB" id="1939603at2759"/>
<evidence type="ECO:0000259" key="3">
    <source>
        <dbReference type="PROSITE" id="PS50157"/>
    </source>
</evidence>
<name>A0A1C7N551_9FUNG</name>
<dbReference type="AlphaFoldDB" id="A0A1C7N551"/>
<dbReference type="Gene3D" id="3.30.160.60">
    <property type="entry name" value="Classic Zinc Finger"/>
    <property type="match status" value="1"/>
</dbReference>
<organism evidence="4 5">
    <name type="scientific">Choanephora cucurbitarum</name>
    <dbReference type="NCBI Taxonomy" id="101091"/>
    <lineage>
        <taxon>Eukaryota</taxon>
        <taxon>Fungi</taxon>
        <taxon>Fungi incertae sedis</taxon>
        <taxon>Mucoromycota</taxon>
        <taxon>Mucoromycotina</taxon>
        <taxon>Mucoromycetes</taxon>
        <taxon>Mucorales</taxon>
        <taxon>Mucorineae</taxon>
        <taxon>Choanephoraceae</taxon>
        <taxon>Choanephoroideae</taxon>
        <taxon>Choanephora</taxon>
    </lineage>
</organism>
<dbReference type="InterPro" id="IPR013087">
    <property type="entry name" value="Znf_C2H2_type"/>
</dbReference>
<gene>
    <name evidence="4" type="ORF">A0J61_07692</name>
</gene>
<dbReference type="InterPro" id="IPR039327">
    <property type="entry name" value="CON7-like"/>
</dbReference>
<dbReference type="InParanoid" id="A0A1C7N551"/>
<evidence type="ECO:0000313" key="5">
    <source>
        <dbReference type="Proteomes" id="UP000093000"/>
    </source>
</evidence>
<protein>
    <recommendedName>
        <fullName evidence="3">C2H2-type domain-containing protein</fullName>
    </recommendedName>
</protein>
<keyword evidence="5" id="KW-1185">Reference proteome</keyword>
<dbReference type="STRING" id="101091.A0A1C7N551"/>
<keyword evidence="1" id="KW-0862">Zinc</keyword>
<dbReference type="EMBL" id="LUGH01000534">
    <property type="protein sequence ID" value="OBZ84263.1"/>
    <property type="molecule type" value="Genomic_DNA"/>
</dbReference>
<dbReference type="GO" id="GO:0008270">
    <property type="term" value="F:zinc ion binding"/>
    <property type="evidence" value="ECO:0007669"/>
    <property type="project" value="UniProtKB-KW"/>
</dbReference>
<feature type="compositionally biased region" description="Low complexity" evidence="2">
    <location>
        <begin position="179"/>
        <end position="194"/>
    </location>
</feature>
<dbReference type="Proteomes" id="UP000093000">
    <property type="component" value="Unassembled WGS sequence"/>
</dbReference>
<dbReference type="PROSITE" id="PS50157">
    <property type="entry name" value="ZINC_FINGER_C2H2_2"/>
    <property type="match status" value="1"/>
</dbReference>
<proteinExistence type="predicted"/>
<comment type="caution">
    <text evidence="4">The sequence shown here is derived from an EMBL/GenBank/DDBJ whole genome shotgun (WGS) entry which is preliminary data.</text>
</comment>
<evidence type="ECO:0000313" key="4">
    <source>
        <dbReference type="EMBL" id="OBZ84263.1"/>
    </source>
</evidence>
<reference evidence="4 5" key="1">
    <citation type="submission" date="2016-03" db="EMBL/GenBank/DDBJ databases">
        <title>Choanephora cucurbitarum.</title>
        <authorList>
            <person name="Min B."/>
            <person name="Park H."/>
            <person name="Park J.-H."/>
            <person name="Shin H.-D."/>
            <person name="Choi I.-G."/>
        </authorList>
    </citation>
    <scope>NUCLEOTIDE SEQUENCE [LARGE SCALE GENOMIC DNA]</scope>
    <source>
        <strain evidence="4 5">KUS-F28377</strain>
    </source>
</reference>
<evidence type="ECO:0000256" key="1">
    <source>
        <dbReference type="PROSITE-ProRule" id="PRU00042"/>
    </source>
</evidence>
<evidence type="ECO:0000256" key="2">
    <source>
        <dbReference type="SAM" id="MobiDB-lite"/>
    </source>
</evidence>
<keyword evidence="1" id="KW-0863">Zinc-finger</keyword>
<dbReference type="PANTHER" id="PTHR36167">
    <property type="entry name" value="C2H2 FINGER DOMAIN TRANSCRIPTION FACTOR (EUROFUNG)-RELATED"/>
    <property type="match status" value="1"/>
</dbReference>
<keyword evidence="1" id="KW-0479">Metal-binding</keyword>
<dbReference type="PANTHER" id="PTHR36167:SF3">
    <property type="entry name" value="C2H2 FINGER DOMAIN TRANSCRIPTION FACTOR (EUROFUNG)-RELATED"/>
    <property type="match status" value="1"/>
</dbReference>